<reference evidence="1 2" key="1">
    <citation type="submission" date="2015-01" db="EMBL/GenBank/DDBJ databases">
        <title>Genome of allotetraploid Gossypium barbadense reveals genomic plasticity and fiber elongation in cotton evolution.</title>
        <authorList>
            <person name="Chen X."/>
            <person name="Liu X."/>
            <person name="Zhao B."/>
            <person name="Zheng H."/>
            <person name="Hu Y."/>
            <person name="Lu G."/>
            <person name="Yang C."/>
            <person name="Chen J."/>
            <person name="Shan C."/>
            <person name="Zhang L."/>
            <person name="Zhou Y."/>
            <person name="Wang L."/>
            <person name="Guo W."/>
            <person name="Bai Y."/>
            <person name="Ruan J."/>
            <person name="Shangguan X."/>
            <person name="Mao Y."/>
            <person name="Jiang J."/>
            <person name="Zhu Y."/>
            <person name="Lei J."/>
            <person name="Kang H."/>
            <person name="Chen S."/>
            <person name="He X."/>
            <person name="Wang R."/>
            <person name="Wang Y."/>
            <person name="Chen J."/>
            <person name="Wang L."/>
            <person name="Yu S."/>
            <person name="Wang B."/>
            <person name="Wei J."/>
            <person name="Song S."/>
            <person name="Lu X."/>
            <person name="Gao Z."/>
            <person name="Gu W."/>
            <person name="Deng X."/>
            <person name="Ma D."/>
            <person name="Wang S."/>
            <person name="Liang W."/>
            <person name="Fang L."/>
            <person name="Cai C."/>
            <person name="Zhu X."/>
            <person name="Zhou B."/>
            <person name="Zhang Y."/>
            <person name="Chen Z."/>
            <person name="Xu S."/>
            <person name="Zhu R."/>
            <person name="Wang S."/>
            <person name="Zhang T."/>
            <person name="Zhao G."/>
        </authorList>
    </citation>
    <scope>NUCLEOTIDE SEQUENCE [LARGE SCALE GENOMIC DNA]</scope>
    <source>
        <strain evidence="2">cv. Xinhai21</strain>
        <tissue evidence="1">Leaf</tissue>
    </source>
</reference>
<proteinExistence type="predicted"/>
<evidence type="ECO:0008006" key="3">
    <source>
        <dbReference type="Google" id="ProtNLM"/>
    </source>
</evidence>
<dbReference type="PANTHER" id="PTHR47074:SF61">
    <property type="entry name" value="RNASE H TYPE-1 DOMAIN-CONTAINING PROTEIN"/>
    <property type="match status" value="1"/>
</dbReference>
<organism evidence="1 2">
    <name type="scientific">Gossypium barbadense</name>
    <name type="common">Sea Island cotton</name>
    <name type="synonym">Hibiscus barbadensis</name>
    <dbReference type="NCBI Taxonomy" id="3634"/>
    <lineage>
        <taxon>Eukaryota</taxon>
        <taxon>Viridiplantae</taxon>
        <taxon>Streptophyta</taxon>
        <taxon>Embryophyta</taxon>
        <taxon>Tracheophyta</taxon>
        <taxon>Spermatophyta</taxon>
        <taxon>Magnoliopsida</taxon>
        <taxon>eudicotyledons</taxon>
        <taxon>Gunneridae</taxon>
        <taxon>Pentapetalae</taxon>
        <taxon>rosids</taxon>
        <taxon>malvids</taxon>
        <taxon>Malvales</taxon>
        <taxon>Malvaceae</taxon>
        <taxon>Malvoideae</taxon>
        <taxon>Gossypium</taxon>
    </lineage>
</organism>
<protein>
    <recommendedName>
        <fullName evidence="3">RNase H type-1 domain-containing protein</fullName>
    </recommendedName>
</protein>
<name>A0A2P5YEK2_GOSBA</name>
<dbReference type="InterPro" id="IPR052929">
    <property type="entry name" value="RNase_H-like_EbsB-rel"/>
</dbReference>
<dbReference type="OrthoDB" id="999700at2759"/>
<dbReference type="EMBL" id="KZ663287">
    <property type="protein sequence ID" value="PPS14038.1"/>
    <property type="molecule type" value="Genomic_DNA"/>
</dbReference>
<gene>
    <name evidence="1" type="ORF">GOBAR_AA06539</name>
</gene>
<evidence type="ECO:0000313" key="2">
    <source>
        <dbReference type="Proteomes" id="UP000239757"/>
    </source>
</evidence>
<dbReference type="PANTHER" id="PTHR47074">
    <property type="entry name" value="BNAC02G40300D PROTEIN"/>
    <property type="match status" value="1"/>
</dbReference>
<dbReference type="Proteomes" id="UP000239757">
    <property type="component" value="Unassembled WGS sequence"/>
</dbReference>
<sequence>MVICGIWVLWLDRNKNLHEGKSYTGKEAARYVRHYLGEIDGLNERKLSAAQQNVKWKVPAQSTVKINFDASFDVKNHQLASAIVARNYTGEIKIATSHLHFMVATAFEAETIACYEAVLTGKTWA</sequence>
<accession>A0A2P5YEK2</accession>
<dbReference type="AlphaFoldDB" id="A0A2P5YEK2"/>
<evidence type="ECO:0000313" key="1">
    <source>
        <dbReference type="EMBL" id="PPS14038.1"/>
    </source>
</evidence>